<proteinExistence type="predicted"/>
<dbReference type="EMBL" id="FQUY01000002">
    <property type="protein sequence ID" value="SHE49917.1"/>
    <property type="molecule type" value="Genomic_DNA"/>
</dbReference>
<dbReference type="Gene3D" id="3.40.33.10">
    <property type="entry name" value="CAP"/>
    <property type="match status" value="1"/>
</dbReference>
<name>A0A1M4TZZ9_9FIRM</name>
<evidence type="ECO:0000256" key="1">
    <source>
        <dbReference type="SAM" id="SignalP"/>
    </source>
</evidence>
<feature type="domain" description="SCP" evidence="2">
    <location>
        <begin position="126"/>
        <end position="241"/>
    </location>
</feature>
<keyword evidence="1" id="KW-0732">Signal</keyword>
<reference evidence="4" key="1">
    <citation type="submission" date="2016-11" db="EMBL/GenBank/DDBJ databases">
        <authorList>
            <person name="Varghese N."/>
            <person name="Submissions S."/>
        </authorList>
    </citation>
    <scope>NUCLEOTIDE SEQUENCE [LARGE SCALE GENOMIC DNA]</scope>
    <source>
        <strain evidence="4">DSM 12395</strain>
    </source>
</reference>
<dbReference type="InterPro" id="IPR014044">
    <property type="entry name" value="CAP_dom"/>
</dbReference>
<sequence length="243" mass="26909">MKTALKLFSGLVLGAFAFVLALAVPGTGSAEAYVSYDNTKSNGANYSSKYYNSYSYKPAAANYRNYYNYTNYRDYTKEKTTNYRTYNYYNNTQTTSTNKTVQPVVSTVKTNQPSGGISTADEQAMLNLINKERAAKGLKPLALDAKLTQIARMKAQDMIDKNYFSHQSPTYGSPFDMMKNNGITYRYAGENLAGAPDVNTAHTNLMNSPTHRANILSDKYTRVGIGVVNGGPYGKMFVQEFNG</sequence>
<gene>
    <name evidence="3" type="ORF">SAMN02745133_00525</name>
</gene>
<dbReference type="AlphaFoldDB" id="A0A1M4TZZ9"/>
<dbReference type="NCBIfam" id="TIGR02909">
    <property type="entry name" value="spore_YkwD"/>
    <property type="match status" value="1"/>
</dbReference>
<dbReference type="Proteomes" id="UP000184148">
    <property type="component" value="Unassembled WGS sequence"/>
</dbReference>
<dbReference type="CDD" id="cd05379">
    <property type="entry name" value="CAP_bacterial"/>
    <property type="match status" value="1"/>
</dbReference>
<evidence type="ECO:0000259" key="2">
    <source>
        <dbReference type="Pfam" id="PF00188"/>
    </source>
</evidence>
<evidence type="ECO:0000313" key="3">
    <source>
        <dbReference type="EMBL" id="SHE49917.1"/>
    </source>
</evidence>
<feature type="chain" id="PRO_5039499548" evidence="1">
    <location>
        <begin position="24"/>
        <end position="243"/>
    </location>
</feature>
<dbReference type="InterPro" id="IPR035940">
    <property type="entry name" value="CAP_sf"/>
</dbReference>
<dbReference type="InterPro" id="IPR014258">
    <property type="entry name" value="CAP_domain_YkwD-like"/>
</dbReference>
<evidence type="ECO:0000313" key="4">
    <source>
        <dbReference type="Proteomes" id="UP000184148"/>
    </source>
</evidence>
<accession>A0A1M4TZZ9</accession>
<dbReference type="PANTHER" id="PTHR31157">
    <property type="entry name" value="SCP DOMAIN-CONTAINING PROTEIN"/>
    <property type="match status" value="1"/>
</dbReference>
<organism evidence="3 4">
    <name type="scientific">Desulforamulus putei DSM 12395</name>
    <dbReference type="NCBI Taxonomy" id="1121429"/>
    <lineage>
        <taxon>Bacteria</taxon>
        <taxon>Bacillati</taxon>
        <taxon>Bacillota</taxon>
        <taxon>Clostridia</taxon>
        <taxon>Eubacteriales</taxon>
        <taxon>Peptococcaceae</taxon>
        <taxon>Desulforamulus</taxon>
    </lineage>
</organism>
<feature type="signal peptide" evidence="1">
    <location>
        <begin position="1"/>
        <end position="23"/>
    </location>
</feature>
<dbReference type="Pfam" id="PF00188">
    <property type="entry name" value="CAP"/>
    <property type="match status" value="1"/>
</dbReference>
<protein>
    <submittedName>
        <fullName evidence="3">Uncharacterized protein, YkwD family</fullName>
    </submittedName>
</protein>
<dbReference type="PANTHER" id="PTHR31157:SF1">
    <property type="entry name" value="SCP DOMAIN-CONTAINING PROTEIN"/>
    <property type="match status" value="1"/>
</dbReference>
<dbReference type="STRING" id="1121429.SAMN02745133_00525"/>
<keyword evidence="4" id="KW-1185">Reference proteome</keyword>
<dbReference type="SUPFAM" id="SSF55797">
    <property type="entry name" value="PR-1-like"/>
    <property type="match status" value="1"/>
</dbReference>
<dbReference type="OrthoDB" id="9783944at2"/>
<dbReference type="RefSeq" id="WP_073235292.1">
    <property type="nucleotide sequence ID" value="NZ_FQUY01000002.1"/>
</dbReference>